<protein>
    <recommendedName>
        <fullName evidence="6">DUF1285 domain-containing protein</fullName>
    </recommendedName>
</protein>
<dbReference type="Gene3D" id="3.10.540.10">
    <property type="entry name" value="duf1285 like domain"/>
    <property type="match status" value="1"/>
</dbReference>
<organism evidence="4 5">
    <name type="scientific">Chelatococcus caeni</name>
    <dbReference type="NCBI Taxonomy" id="1348468"/>
    <lineage>
        <taxon>Bacteria</taxon>
        <taxon>Pseudomonadati</taxon>
        <taxon>Pseudomonadota</taxon>
        <taxon>Alphaproteobacteria</taxon>
        <taxon>Hyphomicrobiales</taxon>
        <taxon>Chelatococcaceae</taxon>
        <taxon>Chelatococcus</taxon>
    </lineage>
</organism>
<evidence type="ECO:0000313" key="4">
    <source>
        <dbReference type="EMBL" id="MBB4018093.1"/>
    </source>
</evidence>
<keyword evidence="5" id="KW-1185">Reference proteome</keyword>
<dbReference type="InterPro" id="IPR048341">
    <property type="entry name" value="DUF1285_N"/>
</dbReference>
<feature type="domain" description="DUF1285" evidence="2">
    <location>
        <begin position="42"/>
        <end position="107"/>
    </location>
</feature>
<evidence type="ECO:0008006" key="6">
    <source>
        <dbReference type="Google" id="ProtNLM"/>
    </source>
</evidence>
<dbReference type="AlphaFoldDB" id="A0A840BZV4"/>
<dbReference type="Pfam" id="PF06938">
    <property type="entry name" value="DUF1285_N"/>
    <property type="match status" value="1"/>
</dbReference>
<evidence type="ECO:0000256" key="1">
    <source>
        <dbReference type="SAM" id="MobiDB-lite"/>
    </source>
</evidence>
<comment type="caution">
    <text evidence="4">The sequence shown here is derived from an EMBL/GenBank/DDBJ whole genome shotgun (WGS) entry which is preliminary data.</text>
</comment>
<reference evidence="4 5" key="1">
    <citation type="submission" date="2020-08" db="EMBL/GenBank/DDBJ databases">
        <title>Genomic Encyclopedia of Type Strains, Phase IV (KMG-IV): sequencing the most valuable type-strain genomes for metagenomic binning, comparative biology and taxonomic classification.</title>
        <authorList>
            <person name="Goeker M."/>
        </authorList>
    </citation>
    <scope>NUCLEOTIDE SEQUENCE [LARGE SCALE GENOMIC DNA]</scope>
    <source>
        <strain evidence="4 5">DSM 103737</strain>
    </source>
</reference>
<feature type="region of interest" description="Disordered" evidence="1">
    <location>
        <begin position="1"/>
        <end position="20"/>
    </location>
</feature>
<evidence type="ECO:0000259" key="2">
    <source>
        <dbReference type="Pfam" id="PF06938"/>
    </source>
</evidence>
<dbReference type="PIRSF" id="PIRSF029557">
    <property type="entry name" value="UCP029557"/>
    <property type="match status" value="1"/>
</dbReference>
<feature type="domain" description="DUF1285" evidence="3">
    <location>
        <begin position="108"/>
        <end position="202"/>
    </location>
</feature>
<dbReference type="Gene3D" id="2.30.270.10">
    <property type="entry name" value="duf1285 protein"/>
    <property type="match status" value="1"/>
</dbReference>
<accession>A0A840BZV4</accession>
<evidence type="ECO:0000259" key="3">
    <source>
        <dbReference type="Pfam" id="PF21028"/>
    </source>
</evidence>
<sequence>MSGERGKTGRRAGVGAQAAPEGLPSGLAGLFASAGPAAKARPVEKWNPPHCGMIDMRITADGTWHYRSSPIGRPALVKLFASILRRDPEGYVLVTPVERVGITVEDVPFLAVEMAASEAAGGRVLTFRTNVDDVVQAGPDHPLRFETDAKGGMKPYVHIRGGLWARLTRALALDLADLVEVRPDAAGGEIMGVASAGAFFAIAAADDGEDGGT</sequence>
<dbReference type="RefSeq" id="WP_183317133.1">
    <property type="nucleotide sequence ID" value="NZ_JACIEN010000003.1"/>
</dbReference>
<dbReference type="Pfam" id="PF21028">
    <property type="entry name" value="DUF1285_C"/>
    <property type="match status" value="1"/>
</dbReference>
<name>A0A840BZV4_9HYPH</name>
<dbReference type="InterPro" id="IPR010707">
    <property type="entry name" value="DUF1285"/>
</dbReference>
<dbReference type="Proteomes" id="UP000577362">
    <property type="component" value="Unassembled WGS sequence"/>
</dbReference>
<evidence type="ECO:0000313" key="5">
    <source>
        <dbReference type="Proteomes" id="UP000577362"/>
    </source>
</evidence>
<dbReference type="InterPro" id="IPR048342">
    <property type="entry name" value="DUF1285_C"/>
</dbReference>
<dbReference type="InterPro" id="IPR023361">
    <property type="entry name" value="DUF1285_beta_roll_sf"/>
</dbReference>
<proteinExistence type="predicted"/>
<dbReference type="EMBL" id="JACIEN010000003">
    <property type="protein sequence ID" value="MBB4018093.1"/>
    <property type="molecule type" value="Genomic_DNA"/>
</dbReference>
<gene>
    <name evidence="4" type="ORF">GGR16_003127</name>
</gene>